<keyword evidence="10" id="KW-0479">Metal-binding</keyword>
<keyword evidence="6 10" id="KW-0407">Ion channel</keyword>
<evidence type="ECO:0000256" key="10">
    <source>
        <dbReference type="HAMAP-Rule" id="MF_00454"/>
    </source>
</evidence>
<evidence type="ECO:0000256" key="4">
    <source>
        <dbReference type="ARBA" id="ARBA00022989"/>
    </source>
</evidence>
<organism evidence="11 12">
    <name type="scientific">Nocardiopsis lambiniae</name>
    <dbReference type="NCBI Taxonomy" id="3075539"/>
    <lineage>
        <taxon>Bacteria</taxon>
        <taxon>Bacillati</taxon>
        <taxon>Actinomycetota</taxon>
        <taxon>Actinomycetes</taxon>
        <taxon>Streptosporangiales</taxon>
        <taxon>Nocardiopsidaceae</taxon>
        <taxon>Nocardiopsis</taxon>
    </lineage>
</organism>
<accession>A0ABU2M6R8</accession>
<feature type="binding site" evidence="10">
    <location>
        <position position="76"/>
    </location>
    <ligand>
        <name>Na(+)</name>
        <dbReference type="ChEBI" id="CHEBI:29101"/>
        <note>structural</note>
    </ligand>
</feature>
<evidence type="ECO:0000256" key="6">
    <source>
        <dbReference type="ARBA" id="ARBA00023303"/>
    </source>
</evidence>
<evidence type="ECO:0000256" key="7">
    <source>
        <dbReference type="ARBA" id="ARBA00035120"/>
    </source>
</evidence>
<dbReference type="Proteomes" id="UP001183390">
    <property type="component" value="Unassembled WGS sequence"/>
</dbReference>
<dbReference type="PANTHER" id="PTHR28259">
    <property type="entry name" value="FLUORIDE EXPORT PROTEIN 1-RELATED"/>
    <property type="match status" value="1"/>
</dbReference>
<comment type="catalytic activity">
    <reaction evidence="8">
        <text>fluoride(in) = fluoride(out)</text>
        <dbReference type="Rhea" id="RHEA:76159"/>
        <dbReference type="ChEBI" id="CHEBI:17051"/>
    </reaction>
    <physiologicalReaction direction="left-to-right" evidence="8">
        <dbReference type="Rhea" id="RHEA:76160"/>
    </physiologicalReaction>
</comment>
<proteinExistence type="inferred from homology"/>
<dbReference type="PANTHER" id="PTHR28259:SF1">
    <property type="entry name" value="FLUORIDE EXPORT PROTEIN 1-RELATED"/>
    <property type="match status" value="1"/>
</dbReference>
<comment type="caution">
    <text evidence="10">Lacks conserved residue(s) required for the propagation of feature annotation.</text>
</comment>
<gene>
    <name evidence="10 11" type="primary">crcB</name>
    <name evidence="10" type="synonym">fluC</name>
    <name evidence="11" type="ORF">RM479_08075</name>
</gene>
<sequence length="122" mass="12348">MSWLWVFVGGTAGAAARYLVDHAVKARADTPFPWGTLTVNVLGCAILGLLTGLSAHGGVTETVRLTLGVGLCGALTTYSTFSYETLTLAEAGERRAAVVNVLVSVVAGVGALLGAAALAGSW</sequence>
<dbReference type="HAMAP" id="MF_00454">
    <property type="entry name" value="FluC"/>
    <property type="match status" value="1"/>
</dbReference>
<keyword evidence="10" id="KW-0813">Transport</keyword>
<dbReference type="Pfam" id="PF02537">
    <property type="entry name" value="CRCB"/>
    <property type="match status" value="1"/>
</dbReference>
<name>A0ABU2M6R8_9ACTN</name>
<dbReference type="NCBIfam" id="TIGR00494">
    <property type="entry name" value="crcB"/>
    <property type="match status" value="1"/>
</dbReference>
<comment type="similarity">
    <text evidence="7 10">Belongs to the fluoride channel Fluc/FEX (TC 1.A.43) family.</text>
</comment>
<evidence type="ECO:0000256" key="9">
    <source>
        <dbReference type="ARBA" id="ARBA00049940"/>
    </source>
</evidence>
<evidence type="ECO:0000256" key="1">
    <source>
        <dbReference type="ARBA" id="ARBA00004651"/>
    </source>
</evidence>
<evidence type="ECO:0000313" key="11">
    <source>
        <dbReference type="EMBL" id="MDT0328368.1"/>
    </source>
</evidence>
<keyword evidence="10" id="KW-0406">Ion transport</keyword>
<feature type="transmembrane region" description="Helical" evidence="10">
    <location>
        <begin position="95"/>
        <end position="119"/>
    </location>
</feature>
<protein>
    <recommendedName>
        <fullName evidence="10">Fluoride-specific ion channel FluC</fullName>
    </recommendedName>
</protein>
<feature type="transmembrane region" description="Helical" evidence="10">
    <location>
        <begin position="32"/>
        <end position="53"/>
    </location>
</feature>
<evidence type="ECO:0000256" key="5">
    <source>
        <dbReference type="ARBA" id="ARBA00023136"/>
    </source>
</evidence>
<keyword evidence="5 10" id="KW-0472">Membrane</keyword>
<dbReference type="RefSeq" id="WP_311511098.1">
    <property type="nucleotide sequence ID" value="NZ_JAVREP010000004.1"/>
</dbReference>
<evidence type="ECO:0000256" key="8">
    <source>
        <dbReference type="ARBA" id="ARBA00035585"/>
    </source>
</evidence>
<evidence type="ECO:0000313" key="12">
    <source>
        <dbReference type="Proteomes" id="UP001183390"/>
    </source>
</evidence>
<dbReference type="EMBL" id="JAVREP010000004">
    <property type="protein sequence ID" value="MDT0328368.1"/>
    <property type="molecule type" value="Genomic_DNA"/>
</dbReference>
<keyword evidence="12" id="KW-1185">Reference proteome</keyword>
<comment type="caution">
    <text evidence="11">The sequence shown here is derived from an EMBL/GenBank/DDBJ whole genome shotgun (WGS) entry which is preliminary data.</text>
</comment>
<evidence type="ECO:0000256" key="2">
    <source>
        <dbReference type="ARBA" id="ARBA00022475"/>
    </source>
</evidence>
<comment type="activity regulation">
    <text evidence="10">Na(+) is not transported, but it plays an essential structural role and its presence is essential for fluoride channel function.</text>
</comment>
<keyword evidence="10" id="KW-0915">Sodium</keyword>
<comment type="function">
    <text evidence="9 10">Fluoride-specific ion channel. Important for reducing fluoride concentration in the cell, thus reducing its toxicity.</text>
</comment>
<keyword evidence="2 10" id="KW-1003">Cell membrane</keyword>
<comment type="subcellular location">
    <subcellularLocation>
        <location evidence="1 10">Cell membrane</location>
        <topology evidence="1 10">Multi-pass membrane protein</topology>
    </subcellularLocation>
</comment>
<evidence type="ECO:0000256" key="3">
    <source>
        <dbReference type="ARBA" id="ARBA00022692"/>
    </source>
</evidence>
<keyword evidence="4 10" id="KW-1133">Transmembrane helix</keyword>
<keyword evidence="3 10" id="KW-0812">Transmembrane</keyword>
<feature type="binding site" evidence="10">
    <location>
        <position position="73"/>
    </location>
    <ligand>
        <name>Na(+)</name>
        <dbReference type="ChEBI" id="CHEBI:29101"/>
        <note>structural</note>
    </ligand>
</feature>
<dbReference type="InterPro" id="IPR003691">
    <property type="entry name" value="FluC"/>
</dbReference>
<reference evidence="12" key="1">
    <citation type="submission" date="2023-07" db="EMBL/GenBank/DDBJ databases">
        <title>30 novel species of actinomycetes from the DSMZ collection.</title>
        <authorList>
            <person name="Nouioui I."/>
        </authorList>
    </citation>
    <scope>NUCLEOTIDE SEQUENCE [LARGE SCALE GENOMIC DNA]</scope>
    <source>
        <strain evidence="12">DSM 44743</strain>
    </source>
</reference>